<reference evidence="2" key="1">
    <citation type="journal article" date="2019" name="bioRxiv">
        <title>The Genome of the Zebra Mussel, Dreissena polymorpha: A Resource for Invasive Species Research.</title>
        <authorList>
            <person name="McCartney M.A."/>
            <person name="Auch B."/>
            <person name="Kono T."/>
            <person name="Mallez S."/>
            <person name="Zhang Y."/>
            <person name="Obille A."/>
            <person name="Becker A."/>
            <person name="Abrahante J.E."/>
            <person name="Garbe J."/>
            <person name="Badalamenti J.P."/>
            <person name="Herman A."/>
            <person name="Mangelson H."/>
            <person name="Liachko I."/>
            <person name="Sullivan S."/>
            <person name="Sone E.D."/>
            <person name="Koren S."/>
            <person name="Silverstein K.A.T."/>
            <person name="Beckman K.B."/>
            <person name="Gohl D.M."/>
        </authorList>
    </citation>
    <scope>NUCLEOTIDE SEQUENCE</scope>
    <source>
        <strain evidence="2">Duluth1</strain>
        <tissue evidence="2">Whole animal</tissue>
    </source>
</reference>
<comment type="caution">
    <text evidence="2">The sequence shown here is derived from an EMBL/GenBank/DDBJ whole genome shotgun (WGS) entry which is preliminary data.</text>
</comment>
<evidence type="ECO:0000313" key="2">
    <source>
        <dbReference type="EMBL" id="KAH3838695.1"/>
    </source>
</evidence>
<feature type="compositionally biased region" description="Basic and acidic residues" evidence="1">
    <location>
        <begin position="49"/>
        <end position="62"/>
    </location>
</feature>
<evidence type="ECO:0000313" key="3">
    <source>
        <dbReference type="Proteomes" id="UP000828390"/>
    </source>
</evidence>
<feature type="compositionally biased region" description="Basic and acidic residues" evidence="1">
    <location>
        <begin position="127"/>
        <end position="136"/>
    </location>
</feature>
<sequence>MRSKKWYLGFYFDQSDYESDNVSDEENGTPVIVEDDITPKSNADDGDIKEEGEKDYDKKYGDTDNKDIIEEEKLKAISPVAKLDDLLVYDTDVKVVTSPIIDGKPGFSIISVKPKRSRIITYSSSDSDSHLSRDETSTTNSVANTKKGKKGKITKPDEKNGDEDGFIFNVKVIDGGSSDEEEYDDSDQSDESFIVSDSVSLYSSECEIDSENENDSDSWEEETVSGSDNVTSSEDEISKPKTTYTSVSEKKRKLSTTNNDDDNNALEPYDDSLDKNVEDTSKKDSLHFVNVKRKKIKT</sequence>
<dbReference type="EMBL" id="JAIWYP010000004">
    <property type="protein sequence ID" value="KAH3838695.1"/>
    <property type="molecule type" value="Genomic_DNA"/>
</dbReference>
<dbReference type="AlphaFoldDB" id="A0A9D4QQK2"/>
<feature type="compositionally biased region" description="Acidic residues" evidence="1">
    <location>
        <begin position="206"/>
        <end position="223"/>
    </location>
</feature>
<accession>A0A9D4QQK2</accession>
<feature type="compositionally biased region" description="Basic and acidic residues" evidence="1">
    <location>
        <begin position="272"/>
        <end position="282"/>
    </location>
</feature>
<keyword evidence="3" id="KW-1185">Reference proteome</keyword>
<feature type="region of interest" description="Disordered" evidence="1">
    <location>
        <begin position="122"/>
        <end position="282"/>
    </location>
</feature>
<proteinExistence type="predicted"/>
<reference evidence="2" key="2">
    <citation type="submission" date="2020-11" db="EMBL/GenBank/DDBJ databases">
        <authorList>
            <person name="McCartney M.A."/>
            <person name="Auch B."/>
            <person name="Kono T."/>
            <person name="Mallez S."/>
            <person name="Becker A."/>
            <person name="Gohl D.M."/>
            <person name="Silverstein K.A.T."/>
            <person name="Koren S."/>
            <person name="Bechman K.B."/>
            <person name="Herman A."/>
            <person name="Abrahante J.E."/>
            <person name="Garbe J."/>
        </authorList>
    </citation>
    <scope>NUCLEOTIDE SEQUENCE</scope>
    <source>
        <strain evidence="2">Duluth1</strain>
        <tissue evidence="2">Whole animal</tissue>
    </source>
</reference>
<feature type="compositionally biased region" description="Acidic residues" evidence="1">
    <location>
        <begin position="259"/>
        <end position="271"/>
    </location>
</feature>
<dbReference type="Proteomes" id="UP000828390">
    <property type="component" value="Unassembled WGS sequence"/>
</dbReference>
<protein>
    <submittedName>
        <fullName evidence="2">Uncharacterized protein</fullName>
    </submittedName>
</protein>
<feature type="region of interest" description="Disordered" evidence="1">
    <location>
        <begin position="17"/>
        <end position="62"/>
    </location>
</feature>
<organism evidence="2 3">
    <name type="scientific">Dreissena polymorpha</name>
    <name type="common">Zebra mussel</name>
    <name type="synonym">Mytilus polymorpha</name>
    <dbReference type="NCBI Taxonomy" id="45954"/>
    <lineage>
        <taxon>Eukaryota</taxon>
        <taxon>Metazoa</taxon>
        <taxon>Spiralia</taxon>
        <taxon>Lophotrochozoa</taxon>
        <taxon>Mollusca</taxon>
        <taxon>Bivalvia</taxon>
        <taxon>Autobranchia</taxon>
        <taxon>Heteroconchia</taxon>
        <taxon>Euheterodonta</taxon>
        <taxon>Imparidentia</taxon>
        <taxon>Neoheterodontei</taxon>
        <taxon>Myida</taxon>
        <taxon>Dreissenoidea</taxon>
        <taxon>Dreissenidae</taxon>
        <taxon>Dreissena</taxon>
    </lineage>
</organism>
<evidence type="ECO:0000256" key="1">
    <source>
        <dbReference type="SAM" id="MobiDB-lite"/>
    </source>
</evidence>
<name>A0A9D4QQK2_DREPO</name>
<feature type="compositionally biased region" description="Acidic residues" evidence="1">
    <location>
        <begin position="17"/>
        <end position="27"/>
    </location>
</feature>
<gene>
    <name evidence="2" type="ORF">DPMN_112108</name>
</gene>
<feature type="compositionally biased region" description="Acidic residues" evidence="1">
    <location>
        <begin position="177"/>
        <end position="190"/>
    </location>
</feature>